<keyword evidence="4" id="KW-1185">Reference proteome</keyword>
<feature type="transmembrane region" description="Helical" evidence="2">
    <location>
        <begin position="7"/>
        <end position="28"/>
    </location>
</feature>
<evidence type="ECO:0000313" key="3">
    <source>
        <dbReference type="EMBL" id="QEY27152.1"/>
    </source>
</evidence>
<comment type="subunit">
    <text evidence="1">The pili are polar flexible filaments of about 5.4 nanometers diameter and 2.5 micrometers average length; they consist of only a single polypeptide chain arranged in a helical configuration of five subunits per turn in the assembled pilus.</text>
</comment>
<dbReference type="InterPro" id="IPR045584">
    <property type="entry name" value="Pilin-like"/>
</dbReference>
<accession>A0A5J6Q1T4</accession>
<dbReference type="PROSITE" id="PS00409">
    <property type="entry name" value="PROKAR_NTER_METHYL"/>
    <property type="match status" value="1"/>
</dbReference>
<dbReference type="PANTHER" id="PTHR30093">
    <property type="entry name" value="GENERAL SECRETION PATHWAY PROTEIN G"/>
    <property type="match status" value="1"/>
</dbReference>
<dbReference type="Pfam" id="PF07963">
    <property type="entry name" value="N_methyl"/>
    <property type="match status" value="1"/>
</dbReference>
<dbReference type="GO" id="GO:0043683">
    <property type="term" value="P:type IV pilus assembly"/>
    <property type="evidence" value="ECO:0007669"/>
    <property type="project" value="InterPro"/>
</dbReference>
<keyword evidence="2" id="KW-0472">Membrane</keyword>
<dbReference type="OrthoDB" id="8589754at2"/>
<dbReference type="InterPro" id="IPR031982">
    <property type="entry name" value="PilE-like"/>
</dbReference>
<protein>
    <submittedName>
        <fullName evidence="3">Type IV pilin protein</fullName>
    </submittedName>
</protein>
<sequence>MKQQQKGFTLVELMIVVLTLALLATIAYPSYQTYIRRTRLENVRASLLLNAQKMERYYSQQHHFPSTIAAADLEQNTYFDISYEAVSGDNFRLIAKPNKSNNPNENRYMQINGDGIVSVCEQSAGTDENCYVYK</sequence>
<evidence type="ECO:0000313" key="4">
    <source>
        <dbReference type="Proteomes" id="UP000325713"/>
    </source>
</evidence>
<proteinExistence type="predicted"/>
<dbReference type="Gene3D" id="3.30.700.50">
    <property type="match status" value="1"/>
</dbReference>
<dbReference type="NCBIfam" id="TIGR02532">
    <property type="entry name" value="IV_pilin_GFxxxE"/>
    <property type="match status" value="1"/>
</dbReference>
<dbReference type="Proteomes" id="UP000325713">
    <property type="component" value="Chromosome"/>
</dbReference>
<dbReference type="EMBL" id="CP031700">
    <property type="protein sequence ID" value="QEY27152.1"/>
    <property type="molecule type" value="Genomic_DNA"/>
</dbReference>
<dbReference type="Pfam" id="PF16732">
    <property type="entry name" value="ComP_DUS"/>
    <property type="match status" value="1"/>
</dbReference>
<keyword evidence="2" id="KW-1133">Transmembrane helix</keyword>
<name>A0A5J6Q1T4_9NEIS</name>
<dbReference type="KEGG" id="nzl:D0T92_04835"/>
<gene>
    <name evidence="3" type="ORF">D0T92_04835</name>
</gene>
<dbReference type="PANTHER" id="PTHR30093:SF47">
    <property type="entry name" value="TYPE IV PILUS NON-CORE MINOR PILIN PILE"/>
    <property type="match status" value="1"/>
</dbReference>
<dbReference type="AlphaFoldDB" id="A0A5J6Q1T4"/>
<dbReference type="SUPFAM" id="SSF54523">
    <property type="entry name" value="Pili subunits"/>
    <property type="match status" value="1"/>
</dbReference>
<evidence type="ECO:0000256" key="2">
    <source>
        <dbReference type="SAM" id="Phobius"/>
    </source>
</evidence>
<dbReference type="InterPro" id="IPR012902">
    <property type="entry name" value="N_methyl_site"/>
</dbReference>
<evidence type="ECO:0000256" key="1">
    <source>
        <dbReference type="ARBA" id="ARBA00011156"/>
    </source>
</evidence>
<organism evidence="3 4">
    <name type="scientific">Neisseria zalophi</name>
    <dbReference type="NCBI Taxonomy" id="640030"/>
    <lineage>
        <taxon>Bacteria</taxon>
        <taxon>Pseudomonadati</taxon>
        <taxon>Pseudomonadota</taxon>
        <taxon>Betaproteobacteria</taxon>
        <taxon>Neisseriales</taxon>
        <taxon>Neisseriaceae</taxon>
        <taxon>Neisseria</taxon>
    </lineage>
</organism>
<keyword evidence="2" id="KW-0812">Transmembrane</keyword>
<reference evidence="3 4" key="1">
    <citation type="submission" date="2018-08" db="EMBL/GenBank/DDBJ databases">
        <title>Neisseria zalophi ATCC BAA-2455 complete genome.</title>
        <authorList>
            <person name="Veseli I.A."/>
            <person name="Buttler R."/>
            <person name="Mascarenhas dos Santos A.C."/>
            <person name="Pombert J.-F."/>
        </authorList>
    </citation>
    <scope>NUCLEOTIDE SEQUENCE [LARGE SCALE GENOMIC DNA]</scope>
    <source>
        <strain evidence="3 4">ATCC BAA-2455</strain>
    </source>
</reference>